<proteinExistence type="inferred from homology"/>
<evidence type="ECO:0000256" key="5">
    <source>
        <dbReference type="ARBA" id="ARBA00022833"/>
    </source>
</evidence>
<dbReference type="GO" id="GO:0005886">
    <property type="term" value="C:plasma membrane"/>
    <property type="evidence" value="ECO:0007669"/>
    <property type="project" value="UniProtKB-SubCell"/>
</dbReference>
<feature type="transmembrane region" description="Helical" evidence="8">
    <location>
        <begin position="197"/>
        <end position="216"/>
    </location>
</feature>
<dbReference type="RefSeq" id="WP_133419241.1">
    <property type="nucleotide sequence ID" value="NZ_JAXJTW010000042.1"/>
</dbReference>
<reference evidence="9 10" key="1">
    <citation type="submission" date="2019-01" db="EMBL/GenBank/DDBJ databases">
        <title>Draft genome sequences of Macrococcus caseolyticus, Macrococcus canis, Macrococcus bohemicus and Macrococcus goetzii.</title>
        <authorList>
            <person name="Mazhar S."/>
            <person name="Altermann E."/>
            <person name="Hill C."/>
            <person name="Mcauliffe O."/>
        </authorList>
    </citation>
    <scope>NUCLEOTIDE SEQUENCE [LARGE SCALE GENOMIC DNA]</scope>
    <source>
        <strain evidence="9 10">DPC7162</strain>
    </source>
</reference>
<dbReference type="Proteomes" id="UP000294865">
    <property type="component" value="Unassembled WGS sequence"/>
</dbReference>
<evidence type="ECO:0000256" key="2">
    <source>
        <dbReference type="ARBA" id="ARBA00006939"/>
    </source>
</evidence>
<organism evidence="9 10">
    <name type="scientific">Macrococcoides canis</name>
    <dbReference type="NCBI Taxonomy" id="1855823"/>
    <lineage>
        <taxon>Bacteria</taxon>
        <taxon>Bacillati</taxon>
        <taxon>Bacillota</taxon>
        <taxon>Bacilli</taxon>
        <taxon>Bacillales</taxon>
        <taxon>Staphylococcaceae</taxon>
        <taxon>Macrococcoides</taxon>
    </lineage>
</organism>
<feature type="transmembrane region" description="Helical" evidence="8">
    <location>
        <begin position="222"/>
        <end position="240"/>
    </location>
</feature>
<dbReference type="PANTHER" id="PTHR11040">
    <property type="entry name" value="ZINC/IRON TRANSPORTER"/>
    <property type="match status" value="1"/>
</dbReference>
<feature type="transmembrane region" description="Helical" evidence="8">
    <location>
        <begin position="12"/>
        <end position="34"/>
    </location>
</feature>
<dbReference type="InterPro" id="IPR003689">
    <property type="entry name" value="ZIP"/>
</dbReference>
<comment type="caution">
    <text evidence="9">The sequence shown here is derived from an EMBL/GenBank/DDBJ whole genome shotgun (WGS) entry which is preliminary data.</text>
</comment>
<feature type="transmembrane region" description="Helical" evidence="8">
    <location>
        <begin position="252"/>
        <end position="270"/>
    </location>
</feature>
<dbReference type="EMBL" id="SDQG01000001">
    <property type="protein sequence ID" value="TDM18671.1"/>
    <property type="molecule type" value="Genomic_DNA"/>
</dbReference>
<keyword evidence="5" id="KW-0862">Zinc</keyword>
<evidence type="ECO:0000256" key="3">
    <source>
        <dbReference type="ARBA" id="ARBA00022475"/>
    </source>
</evidence>
<accession>A0A4R6C8E4</accession>
<feature type="transmembrane region" description="Helical" evidence="8">
    <location>
        <begin position="41"/>
        <end position="62"/>
    </location>
</feature>
<sequence>MEWFIELSPIMQAFLAGIFTWMMTALGASIVLFIPGVNRKLLNTLQGFAAGIMIAASFWSLLTPALEFGEKSSSLSWIPAAIGFILGGLLIRSLDFIVPHSHPSSTQISHKKEGPENKLKDSTLLFLAMTLHNIPEGLALGVVFGSLNQNNSESAVLGAIGLAIGMGIQNIPEGAAVSLPLKADGNSSRKSFNLGQLSGIVEPIFAVIGAFAIVLVTPILPYALAIAAGAMIYVVVEDLIPSSQSGDNTDLATLALMIGFVFMMILDVSLG</sequence>
<evidence type="ECO:0000256" key="1">
    <source>
        <dbReference type="ARBA" id="ARBA00004651"/>
    </source>
</evidence>
<comment type="subcellular location">
    <subcellularLocation>
        <location evidence="1">Cell membrane</location>
        <topology evidence="1">Multi-pass membrane protein</topology>
    </subcellularLocation>
</comment>
<evidence type="ECO:0000256" key="7">
    <source>
        <dbReference type="ARBA" id="ARBA00023136"/>
    </source>
</evidence>
<dbReference type="AlphaFoldDB" id="A0A4R6C8E4"/>
<keyword evidence="6 8" id="KW-1133">Transmembrane helix</keyword>
<evidence type="ECO:0000256" key="4">
    <source>
        <dbReference type="ARBA" id="ARBA00022692"/>
    </source>
</evidence>
<dbReference type="PANTHER" id="PTHR11040:SF211">
    <property type="entry name" value="ZINC TRANSPORTER ZIP11"/>
    <property type="match status" value="1"/>
</dbReference>
<evidence type="ECO:0000313" key="9">
    <source>
        <dbReference type="EMBL" id="TDM18671.1"/>
    </source>
</evidence>
<evidence type="ECO:0000313" key="10">
    <source>
        <dbReference type="Proteomes" id="UP000294865"/>
    </source>
</evidence>
<keyword evidence="4 8" id="KW-0812">Transmembrane</keyword>
<feature type="transmembrane region" description="Helical" evidence="8">
    <location>
        <begin position="74"/>
        <end position="91"/>
    </location>
</feature>
<keyword evidence="3" id="KW-1003">Cell membrane</keyword>
<comment type="similarity">
    <text evidence="2">Belongs to the ZIP transporter (TC 2.A.5) family.</text>
</comment>
<keyword evidence="7 8" id="KW-0472">Membrane</keyword>
<gene>
    <name evidence="9" type="ORF">ETI04_04030</name>
</gene>
<protein>
    <submittedName>
        <fullName evidence="9">ZIP family metal transporter</fullName>
    </submittedName>
</protein>
<evidence type="ECO:0000256" key="8">
    <source>
        <dbReference type="SAM" id="Phobius"/>
    </source>
</evidence>
<dbReference type="GO" id="GO:0005385">
    <property type="term" value="F:zinc ion transmembrane transporter activity"/>
    <property type="evidence" value="ECO:0007669"/>
    <property type="project" value="TreeGrafter"/>
</dbReference>
<dbReference type="Pfam" id="PF02535">
    <property type="entry name" value="Zip"/>
    <property type="match status" value="2"/>
</dbReference>
<evidence type="ECO:0000256" key="6">
    <source>
        <dbReference type="ARBA" id="ARBA00022989"/>
    </source>
</evidence>
<name>A0A4R6C8E4_9STAP</name>